<gene>
    <name evidence="1" type="ORF">PoB_005800700</name>
</gene>
<dbReference type="Proteomes" id="UP000735302">
    <property type="component" value="Unassembled WGS sequence"/>
</dbReference>
<comment type="caution">
    <text evidence="1">The sequence shown here is derived from an EMBL/GenBank/DDBJ whole genome shotgun (WGS) entry which is preliminary data.</text>
</comment>
<dbReference type="AlphaFoldDB" id="A0AAV4CJD4"/>
<evidence type="ECO:0008006" key="3">
    <source>
        <dbReference type="Google" id="ProtNLM"/>
    </source>
</evidence>
<evidence type="ECO:0000313" key="2">
    <source>
        <dbReference type="Proteomes" id="UP000735302"/>
    </source>
</evidence>
<organism evidence="1 2">
    <name type="scientific">Plakobranchus ocellatus</name>
    <dbReference type="NCBI Taxonomy" id="259542"/>
    <lineage>
        <taxon>Eukaryota</taxon>
        <taxon>Metazoa</taxon>
        <taxon>Spiralia</taxon>
        <taxon>Lophotrochozoa</taxon>
        <taxon>Mollusca</taxon>
        <taxon>Gastropoda</taxon>
        <taxon>Heterobranchia</taxon>
        <taxon>Euthyneura</taxon>
        <taxon>Panpulmonata</taxon>
        <taxon>Sacoglossa</taxon>
        <taxon>Placobranchoidea</taxon>
        <taxon>Plakobranchidae</taxon>
        <taxon>Plakobranchus</taxon>
    </lineage>
</organism>
<accession>A0AAV4CJD4</accession>
<sequence>MSDAAMESCECRCKTDFGKELKPSPCCLEGRCETYKLDNLLWRHYTAHHPGTFIQIFHPWTPPKPPERVPCSPNSLCEALQTDALVYKEADQPRNAENKNSFDVKRFWLPRHADGRTGIKFDEQREVDQC</sequence>
<reference evidence="1 2" key="1">
    <citation type="journal article" date="2021" name="Elife">
        <title>Chloroplast acquisition without the gene transfer in kleptoplastic sea slugs, Plakobranchus ocellatus.</title>
        <authorList>
            <person name="Maeda T."/>
            <person name="Takahashi S."/>
            <person name="Yoshida T."/>
            <person name="Shimamura S."/>
            <person name="Takaki Y."/>
            <person name="Nagai Y."/>
            <person name="Toyoda A."/>
            <person name="Suzuki Y."/>
            <person name="Arimoto A."/>
            <person name="Ishii H."/>
            <person name="Satoh N."/>
            <person name="Nishiyama T."/>
            <person name="Hasebe M."/>
            <person name="Maruyama T."/>
            <person name="Minagawa J."/>
            <person name="Obokata J."/>
            <person name="Shigenobu S."/>
        </authorList>
    </citation>
    <scope>NUCLEOTIDE SEQUENCE [LARGE SCALE GENOMIC DNA]</scope>
</reference>
<protein>
    <recommendedName>
        <fullName evidence="3">C2H2-type domain-containing protein</fullName>
    </recommendedName>
</protein>
<keyword evidence="2" id="KW-1185">Reference proteome</keyword>
<dbReference type="EMBL" id="BLXT01006392">
    <property type="protein sequence ID" value="GFO31502.1"/>
    <property type="molecule type" value="Genomic_DNA"/>
</dbReference>
<name>A0AAV4CJD4_9GAST</name>
<evidence type="ECO:0000313" key="1">
    <source>
        <dbReference type="EMBL" id="GFO31502.1"/>
    </source>
</evidence>
<proteinExistence type="predicted"/>